<evidence type="ECO:0000313" key="1">
    <source>
        <dbReference type="EMBL" id="OAB89011.1"/>
    </source>
</evidence>
<dbReference type="RefSeq" id="WP_083968386.1">
    <property type="nucleotide sequence ID" value="NZ_LQZG01000001.1"/>
</dbReference>
<dbReference type="Proteomes" id="UP000076976">
    <property type="component" value="Unassembled WGS sequence"/>
</dbReference>
<dbReference type="EMBL" id="LQZG01000001">
    <property type="protein sequence ID" value="OAB89011.1"/>
    <property type="molecule type" value="Genomic_DNA"/>
</dbReference>
<dbReference type="AlphaFoldDB" id="A0A176QH62"/>
<gene>
    <name evidence="1" type="ORF">AWH69_04440</name>
</gene>
<accession>A0A176QH62</accession>
<sequence length="292" mass="29984">MATGDPGAEVLEAARALRRLADALGVDLRPVFVDAPDDGGDAGAVAALEDADVEPPFAPLEVTTAVLGIDGCRSGWVGAVLAPGRPRPSVVVAGSLEALVETVREQLPELVVVGVDIPIGLPDSGLRAADRLARQALPGKASSVFTTMTRPAWSAPDRAAADAINRPLTGQGVSAQSFALAPKVLEADRYVRSRPTVRVLEVHPEVSFAAMAGAPVQPGKRTEEGVAARLDVLRQVGLLPPSVLSGSGYGTDDVLDAVAVAWTAHRYATGAAHSLPDPPETASDGIAAAIWV</sequence>
<name>A0A176QH62_9MICO</name>
<evidence type="ECO:0008006" key="3">
    <source>
        <dbReference type="Google" id="ProtNLM"/>
    </source>
</evidence>
<evidence type="ECO:0000313" key="2">
    <source>
        <dbReference type="Proteomes" id="UP000076976"/>
    </source>
</evidence>
<keyword evidence="2" id="KW-1185">Reference proteome</keyword>
<dbReference type="Pfam" id="PF04250">
    <property type="entry name" value="DUF429"/>
    <property type="match status" value="1"/>
</dbReference>
<dbReference type="STRING" id="262209.AWH69_04440"/>
<proteinExistence type="predicted"/>
<dbReference type="InterPro" id="IPR007362">
    <property type="entry name" value="DUF429"/>
</dbReference>
<protein>
    <recommendedName>
        <fullName evidence="3">DUF429 domain-containing protein</fullName>
    </recommendedName>
</protein>
<reference evidence="1 2" key="1">
    <citation type="submission" date="2016-01" db="EMBL/GenBank/DDBJ databases">
        <title>Janibacter melonis strain CD11_4 genome sequencing and assembly.</title>
        <authorList>
            <person name="Nair G.R."/>
            <person name="Kaur G."/>
            <person name="Chander A.M."/>
            <person name="Mayilraj S."/>
        </authorList>
    </citation>
    <scope>NUCLEOTIDE SEQUENCE [LARGE SCALE GENOMIC DNA]</scope>
    <source>
        <strain evidence="1 2">CD11-4</strain>
    </source>
</reference>
<organism evidence="1 2">
    <name type="scientific">Janibacter melonis</name>
    <dbReference type="NCBI Taxonomy" id="262209"/>
    <lineage>
        <taxon>Bacteria</taxon>
        <taxon>Bacillati</taxon>
        <taxon>Actinomycetota</taxon>
        <taxon>Actinomycetes</taxon>
        <taxon>Micrococcales</taxon>
        <taxon>Intrasporangiaceae</taxon>
        <taxon>Janibacter</taxon>
    </lineage>
</organism>
<comment type="caution">
    <text evidence="1">The sequence shown here is derived from an EMBL/GenBank/DDBJ whole genome shotgun (WGS) entry which is preliminary data.</text>
</comment>